<accession>A0A8T2TX72</accession>
<evidence type="ECO:0000256" key="1">
    <source>
        <dbReference type="SAM" id="SignalP"/>
    </source>
</evidence>
<keyword evidence="3" id="KW-1185">Reference proteome</keyword>
<evidence type="ECO:0000313" key="3">
    <source>
        <dbReference type="Proteomes" id="UP000825935"/>
    </source>
</evidence>
<keyword evidence="1" id="KW-0732">Signal</keyword>
<sequence>MRLSSVHSMIILLVCSIFSPMNSDNSSTWCAPRIKKFNQGREPYHVCASSASCYYQGSIDVDCLFESLLI</sequence>
<gene>
    <name evidence="2" type="ORF">KP509_11G078700</name>
</gene>
<evidence type="ECO:0000313" key="2">
    <source>
        <dbReference type="EMBL" id="KAH7425944.1"/>
    </source>
</evidence>
<feature type="chain" id="PRO_5035828224" evidence="1">
    <location>
        <begin position="24"/>
        <end position="70"/>
    </location>
</feature>
<comment type="caution">
    <text evidence="2">The sequence shown here is derived from an EMBL/GenBank/DDBJ whole genome shotgun (WGS) entry which is preliminary data.</text>
</comment>
<dbReference type="EMBL" id="CM035416">
    <property type="protein sequence ID" value="KAH7425944.1"/>
    <property type="molecule type" value="Genomic_DNA"/>
</dbReference>
<protein>
    <submittedName>
        <fullName evidence="2">Uncharacterized protein</fullName>
    </submittedName>
</protein>
<proteinExistence type="predicted"/>
<organism evidence="2 3">
    <name type="scientific">Ceratopteris richardii</name>
    <name type="common">Triangle waterfern</name>
    <dbReference type="NCBI Taxonomy" id="49495"/>
    <lineage>
        <taxon>Eukaryota</taxon>
        <taxon>Viridiplantae</taxon>
        <taxon>Streptophyta</taxon>
        <taxon>Embryophyta</taxon>
        <taxon>Tracheophyta</taxon>
        <taxon>Polypodiopsida</taxon>
        <taxon>Polypodiidae</taxon>
        <taxon>Polypodiales</taxon>
        <taxon>Pteridineae</taxon>
        <taxon>Pteridaceae</taxon>
        <taxon>Parkerioideae</taxon>
        <taxon>Ceratopteris</taxon>
    </lineage>
</organism>
<reference evidence="2" key="1">
    <citation type="submission" date="2021-08" db="EMBL/GenBank/DDBJ databases">
        <title>WGS assembly of Ceratopteris richardii.</title>
        <authorList>
            <person name="Marchant D.B."/>
            <person name="Chen G."/>
            <person name="Jenkins J."/>
            <person name="Shu S."/>
            <person name="Leebens-Mack J."/>
            <person name="Grimwood J."/>
            <person name="Schmutz J."/>
            <person name="Soltis P."/>
            <person name="Soltis D."/>
            <person name="Chen Z.-H."/>
        </authorList>
    </citation>
    <scope>NUCLEOTIDE SEQUENCE</scope>
    <source>
        <strain evidence="2">Whitten #5841</strain>
        <tissue evidence="2">Leaf</tissue>
    </source>
</reference>
<dbReference type="AlphaFoldDB" id="A0A8T2TX72"/>
<feature type="signal peptide" evidence="1">
    <location>
        <begin position="1"/>
        <end position="23"/>
    </location>
</feature>
<name>A0A8T2TX72_CERRI</name>
<dbReference type="Proteomes" id="UP000825935">
    <property type="component" value="Chromosome 11"/>
</dbReference>